<evidence type="ECO:0000313" key="4">
    <source>
        <dbReference type="Proteomes" id="UP000649617"/>
    </source>
</evidence>
<dbReference type="Proteomes" id="UP000649617">
    <property type="component" value="Unassembled WGS sequence"/>
</dbReference>
<evidence type="ECO:0000256" key="2">
    <source>
        <dbReference type="SAM" id="MobiDB-lite"/>
    </source>
</evidence>
<keyword evidence="1" id="KW-0175">Coiled coil</keyword>
<evidence type="ECO:0000313" key="3">
    <source>
        <dbReference type="EMBL" id="CAE7240344.1"/>
    </source>
</evidence>
<accession>A0A812LFN0</accession>
<keyword evidence="4" id="KW-1185">Reference proteome</keyword>
<evidence type="ECO:0000256" key="1">
    <source>
        <dbReference type="SAM" id="Coils"/>
    </source>
</evidence>
<feature type="region of interest" description="Disordered" evidence="2">
    <location>
        <begin position="104"/>
        <end position="162"/>
    </location>
</feature>
<organism evidence="3 4">
    <name type="scientific">Symbiodinium pilosum</name>
    <name type="common">Dinoflagellate</name>
    <dbReference type="NCBI Taxonomy" id="2952"/>
    <lineage>
        <taxon>Eukaryota</taxon>
        <taxon>Sar</taxon>
        <taxon>Alveolata</taxon>
        <taxon>Dinophyceae</taxon>
        <taxon>Suessiales</taxon>
        <taxon>Symbiodiniaceae</taxon>
        <taxon>Symbiodinium</taxon>
    </lineage>
</organism>
<feature type="non-terminal residue" evidence="3">
    <location>
        <position position="162"/>
    </location>
</feature>
<feature type="compositionally biased region" description="Pro residues" evidence="2">
    <location>
        <begin position="151"/>
        <end position="162"/>
    </location>
</feature>
<gene>
    <name evidence="3" type="ORF">SPIL2461_LOCUS4100</name>
</gene>
<dbReference type="OrthoDB" id="431448at2759"/>
<comment type="caution">
    <text evidence="3">The sequence shown here is derived from an EMBL/GenBank/DDBJ whole genome shotgun (WGS) entry which is preliminary data.</text>
</comment>
<feature type="compositionally biased region" description="Acidic residues" evidence="2">
    <location>
        <begin position="112"/>
        <end position="124"/>
    </location>
</feature>
<feature type="coiled-coil region" evidence="1">
    <location>
        <begin position="34"/>
        <end position="88"/>
    </location>
</feature>
<reference evidence="3" key="1">
    <citation type="submission" date="2021-02" db="EMBL/GenBank/DDBJ databases">
        <authorList>
            <person name="Dougan E. K."/>
            <person name="Rhodes N."/>
            <person name="Thang M."/>
            <person name="Chan C."/>
        </authorList>
    </citation>
    <scope>NUCLEOTIDE SEQUENCE</scope>
</reference>
<sequence length="162" mass="18451">MERDESERQPSWLEQQVAYLEAENRNSAAVRDESARLSRRLKAVEAALAELDTEPAKVKAAAGEVQALEEDEDDLALARWECRNVERRLEQARGYNRALMEDLCRKRNREEPSEEASAEEDPEMAEMVSSNTEMLRRLREEVATASRTSAPQPPQEPRPGGR</sequence>
<dbReference type="EMBL" id="CAJNIZ010005269">
    <property type="protein sequence ID" value="CAE7240344.1"/>
    <property type="molecule type" value="Genomic_DNA"/>
</dbReference>
<name>A0A812LFN0_SYMPI</name>
<proteinExistence type="predicted"/>
<dbReference type="AlphaFoldDB" id="A0A812LFN0"/>
<protein>
    <submittedName>
        <fullName evidence="3">Uncharacterized protein</fullName>
    </submittedName>
</protein>